<reference evidence="2" key="2">
    <citation type="submission" date="2020-09" db="EMBL/GenBank/DDBJ databases">
        <authorList>
            <person name="Sun Q."/>
            <person name="Ohkuma M."/>
        </authorList>
    </citation>
    <scope>NUCLEOTIDE SEQUENCE</scope>
    <source>
        <strain evidence="2">JCM 4956</strain>
    </source>
</reference>
<accession>A0A918NIU0</accession>
<dbReference type="EMBL" id="BMWD01000019">
    <property type="protein sequence ID" value="GGX76547.1"/>
    <property type="molecule type" value="Genomic_DNA"/>
</dbReference>
<reference evidence="2" key="1">
    <citation type="journal article" date="2014" name="Int. J. Syst. Evol. Microbiol.">
        <title>Complete genome sequence of Corynebacterium casei LMG S-19264T (=DSM 44701T), isolated from a smear-ripened cheese.</title>
        <authorList>
            <consortium name="US DOE Joint Genome Institute (JGI-PGF)"/>
            <person name="Walter F."/>
            <person name="Albersmeier A."/>
            <person name="Kalinowski J."/>
            <person name="Ruckert C."/>
        </authorList>
    </citation>
    <scope>NUCLEOTIDE SEQUENCE</scope>
    <source>
        <strain evidence="2">JCM 4956</strain>
    </source>
</reference>
<proteinExistence type="predicted"/>
<dbReference type="AlphaFoldDB" id="A0A918NIU0"/>
<comment type="caution">
    <text evidence="2">The sequence shown here is derived from an EMBL/GenBank/DDBJ whole genome shotgun (WGS) entry which is preliminary data.</text>
</comment>
<dbReference type="RefSeq" id="WP_190037850.1">
    <property type="nucleotide sequence ID" value="NZ_BMWD01000019.1"/>
</dbReference>
<protein>
    <submittedName>
        <fullName evidence="2">Uncharacterized protein</fullName>
    </submittedName>
</protein>
<evidence type="ECO:0000313" key="3">
    <source>
        <dbReference type="Proteomes" id="UP000645555"/>
    </source>
</evidence>
<evidence type="ECO:0000313" key="2">
    <source>
        <dbReference type="EMBL" id="GGX76547.1"/>
    </source>
</evidence>
<name>A0A918NIU0_9ACTN</name>
<keyword evidence="3" id="KW-1185">Reference proteome</keyword>
<organism evidence="2 3">
    <name type="scientific">Streptomyces fructofermentans</name>
    <dbReference type="NCBI Taxonomy" id="152141"/>
    <lineage>
        <taxon>Bacteria</taxon>
        <taxon>Bacillati</taxon>
        <taxon>Actinomycetota</taxon>
        <taxon>Actinomycetes</taxon>
        <taxon>Kitasatosporales</taxon>
        <taxon>Streptomycetaceae</taxon>
        <taxon>Streptomyces</taxon>
    </lineage>
</organism>
<feature type="compositionally biased region" description="Basic and acidic residues" evidence="1">
    <location>
        <begin position="129"/>
        <end position="140"/>
    </location>
</feature>
<feature type="region of interest" description="Disordered" evidence="1">
    <location>
        <begin position="121"/>
        <end position="144"/>
    </location>
</feature>
<dbReference type="Proteomes" id="UP000645555">
    <property type="component" value="Unassembled WGS sequence"/>
</dbReference>
<sequence length="152" mass="16725">MLWRGRRRRRPLLGLRLVALTRVLVTDRGPYRASLGEVVPGDGLPEQWVYVCPVPDCRLDVTRTGERKSPDRAATRCGHPREARAVFLFRSGSVEIAAESRVSGTGLYLYVCPGRTCGGPALKSPTAESRPRCASREHGRSTHRTMALALSA</sequence>
<evidence type="ECO:0000256" key="1">
    <source>
        <dbReference type="SAM" id="MobiDB-lite"/>
    </source>
</evidence>
<gene>
    <name evidence="2" type="ORF">GCM10010515_50500</name>
</gene>